<dbReference type="Proteomes" id="UP000290475">
    <property type="component" value="Unassembled WGS sequence"/>
</dbReference>
<keyword evidence="4" id="KW-1185">Reference proteome</keyword>
<accession>A0A4Q1TKV8</accession>
<evidence type="ECO:0000313" key="1">
    <source>
        <dbReference type="EMBL" id="RXT18883.1"/>
    </source>
</evidence>
<sequence length="107" mass="12821">MHVFYKGQPAEVWKISRTNEQRAWVKEAFEKNYLTWLDNRLRIVMAGLYPPMIKSLEDQKPTIFHEQGDFFDVTLIGYPGDYLDATNHRIVSKRKFLKQYQVQEGYF</sequence>
<name>A0A4Q1TKV8_9LACO</name>
<reference evidence="1 3" key="1">
    <citation type="submission" date="2017-01" db="EMBL/GenBank/DDBJ databases">
        <title>Lactobacillus chiayiensis sp. nov., a lactic acid bacterium isolated from compost.</title>
        <authorList>
            <person name="Huang C.-H."/>
        </authorList>
    </citation>
    <scope>NUCLEOTIDE SEQUENCE [LARGE SCALE GENOMIC DNA]</scope>
    <source>
        <strain evidence="3">chh01</strain>
        <strain evidence="1">Chh01</strain>
    </source>
</reference>
<proteinExistence type="predicted"/>
<dbReference type="Proteomes" id="UP001164790">
    <property type="component" value="Chromosome"/>
</dbReference>
<dbReference type="EMBL" id="MSSM01000040">
    <property type="protein sequence ID" value="RXT18883.1"/>
    <property type="molecule type" value="Genomic_DNA"/>
</dbReference>
<evidence type="ECO:0000313" key="3">
    <source>
        <dbReference type="Proteomes" id="UP000290475"/>
    </source>
</evidence>
<evidence type="ECO:0000313" key="4">
    <source>
        <dbReference type="Proteomes" id="UP001164790"/>
    </source>
</evidence>
<protein>
    <submittedName>
        <fullName evidence="1">Uncharacterized protein</fullName>
    </submittedName>
</protein>
<dbReference type="EMBL" id="CP107523">
    <property type="protein sequence ID" value="UYN56410.1"/>
    <property type="molecule type" value="Genomic_DNA"/>
</dbReference>
<dbReference type="RefSeq" id="WP_129302814.1">
    <property type="nucleotide sequence ID" value="NZ_CP074378.1"/>
</dbReference>
<dbReference type="AlphaFoldDB" id="A0A4Q1TKV8"/>
<gene>
    <name evidence="1" type="ORF">BVJ53_13175</name>
    <name evidence="2" type="ORF">OFW50_13240</name>
</gene>
<evidence type="ECO:0000313" key="2">
    <source>
        <dbReference type="EMBL" id="UYN56410.1"/>
    </source>
</evidence>
<organism evidence="1 3">
    <name type="scientific">Lacticaseibacillus chiayiensis</name>
    <dbReference type="NCBI Taxonomy" id="2100821"/>
    <lineage>
        <taxon>Bacteria</taxon>
        <taxon>Bacillati</taxon>
        <taxon>Bacillota</taxon>
        <taxon>Bacilli</taxon>
        <taxon>Lactobacillales</taxon>
        <taxon>Lactobacillaceae</taxon>
        <taxon>Lacticaseibacillus</taxon>
    </lineage>
</organism>
<reference evidence="2" key="2">
    <citation type="submission" date="2022-10" db="EMBL/GenBank/DDBJ databases">
        <title>Comparative genomic analysis and in-vitro probiotic properties of the potential probiotic L. chiayiensis AACE 3.</title>
        <authorList>
            <person name="Kang X."/>
        </authorList>
    </citation>
    <scope>NUCLEOTIDE SEQUENCE</scope>
    <source>
        <strain evidence="2">AACE 3</strain>
    </source>
</reference>